<dbReference type="PRINTS" id="PR00800">
    <property type="entry name" value="YHDCRBOXLASE"/>
</dbReference>
<evidence type="ECO:0000256" key="6">
    <source>
        <dbReference type="PIRSR" id="PIRSR602129-50"/>
    </source>
</evidence>
<comment type="similarity">
    <text evidence="2 7">Belongs to the group II decarboxylase family.</text>
</comment>
<evidence type="ECO:0000313" key="8">
    <source>
        <dbReference type="EMBL" id="OGM06346.1"/>
    </source>
</evidence>
<dbReference type="Gene3D" id="3.90.1150.10">
    <property type="entry name" value="Aspartate Aminotransferase, domain 1"/>
    <property type="match status" value="1"/>
</dbReference>
<evidence type="ECO:0000256" key="1">
    <source>
        <dbReference type="ARBA" id="ARBA00001933"/>
    </source>
</evidence>
<evidence type="ECO:0000313" key="9">
    <source>
        <dbReference type="Proteomes" id="UP000178735"/>
    </source>
</evidence>
<sequence length="472" mass="52349">MNISEFKKNAHMLVEWIADYFEKIENFPVKSKSSPGDIISKLSAKAPERAEKFKKIFDDFEKIILPGITHWQSPSFFAYFPANNSFPSILGELLSSALGAQCMSWATSPAAAELEEAVMTQLARLIGLPEGFCGVIEDTASTSTLCALLSAREKYSNYSINADGFGAKSRFTAYCSDQAHSSIEKAVKIAGIGKNNLRLIRCHNNYAMIPSELEAAVKKDIKAGFRPIFAVAAIGTTGSTGIDPLRAIGKICQKYDLWLHVDAAYAGSALILPEMRYMIDGAEYADSFVFNPHKWLFTNFDCSAYFVKDKAALIRTFEILPEYLKTGEKSPVNNYRDWGIQLGRRFRSLKLWFVLRSYGASGLRKLIKKHIALAQYFAGELSAEKGFEIMAPHPLSVVCFRYKPQAKLSKEKTNALNAELLDKLNATGKLYLSHTKLNGDHVIRMSIGQTNVEKKHVKAALGLIIKTAHGLG</sequence>
<dbReference type="GO" id="GO:0019752">
    <property type="term" value="P:carboxylic acid metabolic process"/>
    <property type="evidence" value="ECO:0007669"/>
    <property type="project" value="InterPro"/>
</dbReference>
<dbReference type="InterPro" id="IPR021115">
    <property type="entry name" value="Pyridoxal-P_BS"/>
</dbReference>
<dbReference type="Pfam" id="PF00282">
    <property type="entry name" value="Pyridoxal_deC"/>
    <property type="match status" value="1"/>
</dbReference>
<proteinExistence type="inferred from homology"/>
<organism evidence="8 9">
    <name type="scientific">Candidatus Wallbacteria bacterium GWC2_49_35</name>
    <dbReference type="NCBI Taxonomy" id="1817813"/>
    <lineage>
        <taxon>Bacteria</taxon>
        <taxon>Candidatus Walliibacteriota</taxon>
    </lineage>
</organism>
<dbReference type="STRING" id="1817813.A2008_01930"/>
<dbReference type="Proteomes" id="UP000178735">
    <property type="component" value="Unassembled WGS sequence"/>
</dbReference>
<protein>
    <submittedName>
        <fullName evidence="8">Amino acid decarboxylase</fullName>
    </submittedName>
</protein>
<dbReference type="PROSITE" id="PS00392">
    <property type="entry name" value="DDC_GAD_HDC_YDC"/>
    <property type="match status" value="1"/>
</dbReference>
<evidence type="ECO:0000256" key="2">
    <source>
        <dbReference type="ARBA" id="ARBA00009533"/>
    </source>
</evidence>
<dbReference type="PANTHER" id="PTHR11999:SF70">
    <property type="entry name" value="MIP05841P"/>
    <property type="match status" value="1"/>
</dbReference>
<accession>A0A1F7WU64</accession>
<keyword evidence="4 6" id="KW-0663">Pyridoxal phosphate</keyword>
<dbReference type="InterPro" id="IPR010977">
    <property type="entry name" value="Aromatic_deC"/>
</dbReference>
<name>A0A1F7WU64_9BACT</name>
<dbReference type="GO" id="GO:0005737">
    <property type="term" value="C:cytoplasm"/>
    <property type="evidence" value="ECO:0007669"/>
    <property type="project" value="TreeGrafter"/>
</dbReference>
<gene>
    <name evidence="8" type="ORF">A2008_01930</name>
</gene>
<keyword evidence="3" id="KW-0210">Decarboxylase</keyword>
<dbReference type="GO" id="GO:0006520">
    <property type="term" value="P:amino acid metabolic process"/>
    <property type="evidence" value="ECO:0007669"/>
    <property type="project" value="InterPro"/>
</dbReference>
<evidence type="ECO:0000256" key="3">
    <source>
        <dbReference type="ARBA" id="ARBA00022793"/>
    </source>
</evidence>
<evidence type="ECO:0000256" key="7">
    <source>
        <dbReference type="RuleBase" id="RU000382"/>
    </source>
</evidence>
<dbReference type="AlphaFoldDB" id="A0A1F7WU64"/>
<dbReference type="GO" id="GO:0030170">
    <property type="term" value="F:pyridoxal phosphate binding"/>
    <property type="evidence" value="ECO:0007669"/>
    <property type="project" value="InterPro"/>
</dbReference>
<dbReference type="InterPro" id="IPR015421">
    <property type="entry name" value="PyrdxlP-dep_Trfase_major"/>
</dbReference>
<feature type="modified residue" description="N6-(pyridoxal phosphate)lysine" evidence="6">
    <location>
        <position position="294"/>
    </location>
</feature>
<dbReference type="GO" id="GO:0016831">
    <property type="term" value="F:carboxy-lyase activity"/>
    <property type="evidence" value="ECO:0007669"/>
    <property type="project" value="UniProtKB-KW"/>
</dbReference>
<reference evidence="8 9" key="1">
    <citation type="journal article" date="2016" name="Nat. Commun.">
        <title>Thousands of microbial genomes shed light on interconnected biogeochemical processes in an aquifer system.</title>
        <authorList>
            <person name="Anantharaman K."/>
            <person name="Brown C.T."/>
            <person name="Hug L.A."/>
            <person name="Sharon I."/>
            <person name="Castelle C.J."/>
            <person name="Probst A.J."/>
            <person name="Thomas B.C."/>
            <person name="Singh A."/>
            <person name="Wilkins M.J."/>
            <person name="Karaoz U."/>
            <person name="Brodie E.L."/>
            <person name="Williams K.H."/>
            <person name="Hubbard S.S."/>
            <person name="Banfield J.F."/>
        </authorList>
    </citation>
    <scope>NUCLEOTIDE SEQUENCE [LARGE SCALE GENOMIC DNA]</scope>
</reference>
<comment type="caution">
    <text evidence="8">The sequence shown here is derived from an EMBL/GenBank/DDBJ whole genome shotgun (WGS) entry which is preliminary data.</text>
</comment>
<dbReference type="InterPro" id="IPR015424">
    <property type="entry name" value="PyrdxlP-dep_Trfase"/>
</dbReference>
<dbReference type="EMBL" id="MGFH01000067">
    <property type="protein sequence ID" value="OGM06346.1"/>
    <property type="molecule type" value="Genomic_DNA"/>
</dbReference>
<comment type="cofactor">
    <cofactor evidence="1 6 7">
        <name>pyridoxal 5'-phosphate</name>
        <dbReference type="ChEBI" id="CHEBI:597326"/>
    </cofactor>
</comment>
<evidence type="ECO:0000256" key="5">
    <source>
        <dbReference type="ARBA" id="ARBA00023239"/>
    </source>
</evidence>
<evidence type="ECO:0000256" key="4">
    <source>
        <dbReference type="ARBA" id="ARBA00022898"/>
    </source>
</evidence>
<dbReference type="Gene3D" id="3.40.640.10">
    <property type="entry name" value="Type I PLP-dependent aspartate aminotransferase-like (Major domain)"/>
    <property type="match status" value="1"/>
</dbReference>
<keyword evidence="5 7" id="KW-0456">Lyase</keyword>
<dbReference type="CDD" id="cd06450">
    <property type="entry name" value="DOPA_deC_like"/>
    <property type="match status" value="1"/>
</dbReference>
<dbReference type="Gene3D" id="1.20.1340.10">
    <property type="entry name" value="dopa decarboxylase, N-terminal domain"/>
    <property type="match status" value="1"/>
</dbReference>
<dbReference type="InterPro" id="IPR015422">
    <property type="entry name" value="PyrdxlP-dep_Trfase_small"/>
</dbReference>
<dbReference type="InterPro" id="IPR002129">
    <property type="entry name" value="PyrdxlP-dep_de-COase"/>
</dbReference>
<dbReference type="PANTHER" id="PTHR11999">
    <property type="entry name" value="GROUP II PYRIDOXAL-5-PHOSPHATE DECARBOXYLASE"/>
    <property type="match status" value="1"/>
</dbReference>
<dbReference type="SUPFAM" id="SSF53383">
    <property type="entry name" value="PLP-dependent transferases"/>
    <property type="match status" value="1"/>
</dbReference>